<keyword evidence="1" id="KW-0677">Repeat</keyword>
<organism evidence="5 6">
    <name type="scientific">Globodera pallida</name>
    <name type="common">Potato cyst nematode worm</name>
    <name type="synonym">Heterodera pallida</name>
    <dbReference type="NCBI Taxonomy" id="36090"/>
    <lineage>
        <taxon>Eukaryota</taxon>
        <taxon>Metazoa</taxon>
        <taxon>Ecdysozoa</taxon>
        <taxon>Nematoda</taxon>
        <taxon>Chromadorea</taxon>
        <taxon>Rhabditida</taxon>
        <taxon>Tylenchina</taxon>
        <taxon>Tylenchomorpha</taxon>
        <taxon>Tylenchoidea</taxon>
        <taxon>Heteroderidae</taxon>
        <taxon>Heteroderinae</taxon>
        <taxon>Globodera</taxon>
    </lineage>
</organism>
<feature type="domain" description="Nematode cuticle collagen N-terminal" evidence="4">
    <location>
        <begin position="13"/>
        <end position="65"/>
    </location>
</feature>
<dbReference type="InterPro" id="IPR002486">
    <property type="entry name" value="Col_cuticle_N"/>
</dbReference>
<dbReference type="GO" id="GO:0042302">
    <property type="term" value="F:structural constituent of cuticle"/>
    <property type="evidence" value="ECO:0007669"/>
    <property type="project" value="InterPro"/>
</dbReference>
<keyword evidence="3" id="KW-0812">Transmembrane</keyword>
<accession>A0A183BHT6</accession>
<evidence type="ECO:0000256" key="3">
    <source>
        <dbReference type="SAM" id="Phobius"/>
    </source>
</evidence>
<dbReference type="AlphaFoldDB" id="A0A183BHT6"/>
<proteinExistence type="predicted"/>
<feature type="region of interest" description="Disordered" evidence="2">
    <location>
        <begin position="159"/>
        <end position="213"/>
    </location>
</feature>
<evidence type="ECO:0000256" key="1">
    <source>
        <dbReference type="ARBA" id="ARBA00022737"/>
    </source>
</evidence>
<reference evidence="6" key="2">
    <citation type="submission" date="2016-06" db="UniProtKB">
        <authorList>
            <consortium name="WormBaseParasite"/>
        </authorList>
    </citation>
    <scope>IDENTIFICATION</scope>
</reference>
<evidence type="ECO:0000313" key="6">
    <source>
        <dbReference type="WBParaSite" id="GPLIN_000016400"/>
    </source>
</evidence>
<name>A0A183BHT6_GLOPA</name>
<dbReference type="Proteomes" id="UP000050741">
    <property type="component" value="Unassembled WGS sequence"/>
</dbReference>
<feature type="transmembrane region" description="Helical" evidence="3">
    <location>
        <begin position="13"/>
        <end position="37"/>
    </location>
</feature>
<evidence type="ECO:0000256" key="2">
    <source>
        <dbReference type="SAM" id="MobiDB-lite"/>
    </source>
</evidence>
<keyword evidence="3" id="KW-1133">Transmembrane helix</keyword>
<protein>
    <submittedName>
        <fullName evidence="6">Col_cuticle_N domain-containing protein</fullName>
    </submittedName>
</protein>
<evidence type="ECO:0000313" key="5">
    <source>
        <dbReference type="Proteomes" id="UP000050741"/>
    </source>
</evidence>
<sequence>MIESDSRIRAYKFVAYSAVTFSIVAVLSVVITLPMVYNYVAHVRRQMQHELGFCKGSAKDIYVEVNHMKSTPDMDMRSNRTARQTGGGYGPVVNPAPADRPAPRDHPDHLATPARPARPDDQEQMRLPGLQDLEDRQDLRENLDLKDHPENLACQHKMNRLYRENPESRATQDLPDLQGRLEPRGPTDHLGPQARRENQDRMDCQAKTGKLGL</sequence>
<dbReference type="SMART" id="SM01088">
    <property type="entry name" value="Col_cuticle_N"/>
    <property type="match status" value="1"/>
</dbReference>
<keyword evidence="3" id="KW-0472">Membrane</keyword>
<evidence type="ECO:0000259" key="4">
    <source>
        <dbReference type="SMART" id="SM01088"/>
    </source>
</evidence>
<dbReference type="Pfam" id="PF01484">
    <property type="entry name" value="Col_cuticle_N"/>
    <property type="match status" value="1"/>
</dbReference>
<keyword evidence="5" id="KW-1185">Reference proteome</keyword>
<reference evidence="5" key="1">
    <citation type="submission" date="2014-05" db="EMBL/GenBank/DDBJ databases">
        <title>The genome and life-stage specific transcriptomes of Globodera pallida elucidate key aspects of plant parasitism by a cyst nematode.</title>
        <authorList>
            <person name="Cotton J.A."/>
            <person name="Lilley C.J."/>
            <person name="Jones L.M."/>
            <person name="Kikuchi T."/>
            <person name="Reid A.J."/>
            <person name="Thorpe P."/>
            <person name="Tsai I.J."/>
            <person name="Beasley H."/>
            <person name="Blok V."/>
            <person name="Cock P.J.A."/>
            <person name="Van den Akker S.E."/>
            <person name="Holroyd N."/>
            <person name="Hunt M."/>
            <person name="Mantelin S."/>
            <person name="Naghra H."/>
            <person name="Pain A."/>
            <person name="Palomares-Rius J.E."/>
            <person name="Zarowiecki M."/>
            <person name="Berriman M."/>
            <person name="Jones J.T."/>
            <person name="Urwin P.E."/>
        </authorList>
    </citation>
    <scope>NUCLEOTIDE SEQUENCE [LARGE SCALE GENOMIC DNA]</scope>
    <source>
        <strain evidence="5">Lindley</strain>
    </source>
</reference>
<feature type="compositionally biased region" description="Basic and acidic residues" evidence="2">
    <location>
        <begin position="194"/>
        <end position="204"/>
    </location>
</feature>
<dbReference type="WBParaSite" id="GPLIN_000016400">
    <property type="protein sequence ID" value="GPLIN_000016400"/>
    <property type="gene ID" value="GPLIN_000016400"/>
</dbReference>
<feature type="region of interest" description="Disordered" evidence="2">
    <location>
        <begin position="71"/>
        <end position="133"/>
    </location>
</feature>